<dbReference type="Pfam" id="PF03575">
    <property type="entry name" value="Peptidase_S51"/>
    <property type="match status" value="1"/>
</dbReference>
<evidence type="ECO:0000313" key="6">
    <source>
        <dbReference type="EMBL" id="NJC56829.1"/>
    </source>
</evidence>
<dbReference type="Proteomes" id="UP000576792">
    <property type="component" value="Unassembled WGS sequence"/>
</dbReference>
<evidence type="ECO:0000256" key="5">
    <source>
        <dbReference type="SAM" id="MobiDB-lite"/>
    </source>
</evidence>
<feature type="region of interest" description="Disordered" evidence="5">
    <location>
        <begin position="262"/>
        <end position="281"/>
    </location>
</feature>
<dbReference type="Gene3D" id="3.40.50.880">
    <property type="match status" value="1"/>
</dbReference>
<dbReference type="PANTHER" id="PTHR20842">
    <property type="entry name" value="PROTEASE S51 ALPHA-ASPARTYL DIPEPTIDASE"/>
    <property type="match status" value="1"/>
</dbReference>
<dbReference type="CDD" id="cd03146">
    <property type="entry name" value="GAT1_Peptidase_E"/>
    <property type="match status" value="1"/>
</dbReference>
<organism evidence="6 7">
    <name type="scientific">Brevibacterium marinum</name>
    <dbReference type="NCBI Taxonomy" id="418643"/>
    <lineage>
        <taxon>Bacteria</taxon>
        <taxon>Bacillati</taxon>
        <taxon>Actinomycetota</taxon>
        <taxon>Actinomycetes</taxon>
        <taxon>Micrococcales</taxon>
        <taxon>Brevibacteriaceae</taxon>
        <taxon>Brevibacterium</taxon>
    </lineage>
</organism>
<dbReference type="AlphaFoldDB" id="A0A846RSU7"/>
<protein>
    <recommendedName>
        <fullName evidence="8">Peptidase E</fullName>
    </recommendedName>
</protein>
<keyword evidence="2" id="KW-0645">Protease</keyword>
<feature type="compositionally biased region" description="Polar residues" evidence="5">
    <location>
        <begin position="44"/>
        <end position="54"/>
    </location>
</feature>
<reference evidence="6 7" key="1">
    <citation type="submission" date="2020-03" db="EMBL/GenBank/DDBJ databases">
        <title>Sequencing the genomes of 1000 actinobacteria strains.</title>
        <authorList>
            <person name="Klenk H.-P."/>
        </authorList>
    </citation>
    <scope>NUCLEOTIDE SEQUENCE [LARGE SCALE GENOMIC DNA]</scope>
    <source>
        <strain evidence="6 7">DSM 18964</strain>
    </source>
</reference>
<evidence type="ECO:0000313" key="7">
    <source>
        <dbReference type="Proteomes" id="UP000576792"/>
    </source>
</evidence>
<dbReference type="EMBL" id="JAATJN010000001">
    <property type="protein sequence ID" value="NJC56829.1"/>
    <property type="molecule type" value="Genomic_DNA"/>
</dbReference>
<dbReference type="InterPro" id="IPR005320">
    <property type="entry name" value="Peptidase_S51"/>
</dbReference>
<dbReference type="RefSeq" id="WP_245161899.1">
    <property type="nucleotide sequence ID" value="NZ_BAAAPQ010000025.1"/>
</dbReference>
<keyword evidence="3" id="KW-0378">Hydrolase</keyword>
<comment type="caution">
    <text evidence="6">The sequence shown here is derived from an EMBL/GenBank/DDBJ whole genome shotgun (WGS) entry which is preliminary data.</text>
</comment>
<sequence>MTAAAAHSTIVALGGGGFSMSETGKSAIDDHLLERASLVRDAPSTDTPSAGVRSTETHRRRGGGKAPLLPRVCFVPTASGDDPDYIRRFEAAFAGRAETSVLSLFGQGPSGYQDPQMLLDTDLIYVGGGSTANLLTLWRRHGVDDIMRDAAANGTILAGISAGANCWFEASSTDSFGPLAPLDDGLGFIPGSVCPHYHGEPGRADSFRGWITSGRLPGPGLAIDDHAAVVFENCAATSVLVERPEANAYLVDGWSETRLGIDGDSDVASDDPSVPGSASDTLPRNLLRRVLQ</sequence>
<evidence type="ECO:0000256" key="1">
    <source>
        <dbReference type="ARBA" id="ARBA00006534"/>
    </source>
</evidence>
<name>A0A846RSU7_9MICO</name>
<evidence type="ECO:0000256" key="3">
    <source>
        <dbReference type="ARBA" id="ARBA00022801"/>
    </source>
</evidence>
<gene>
    <name evidence="6" type="ORF">BKA07_001864</name>
</gene>
<dbReference type="InterPro" id="IPR029062">
    <property type="entry name" value="Class_I_gatase-like"/>
</dbReference>
<keyword evidence="4" id="KW-0720">Serine protease</keyword>
<evidence type="ECO:0000256" key="4">
    <source>
        <dbReference type="ARBA" id="ARBA00022825"/>
    </source>
</evidence>
<proteinExistence type="inferred from homology"/>
<feature type="region of interest" description="Disordered" evidence="5">
    <location>
        <begin position="38"/>
        <end position="65"/>
    </location>
</feature>
<accession>A0A846RSU7</accession>
<evidence type="ECO:0008006" key="8">
    <source>
        <dbReference type="Google" id="ProtNLM"/>
    </source>
</evidence>
<dbReference type="GO" id="GO:0006508">
    <property type="term" value="P:proteolysis"/>
    <property type="evidence" value="ECO:0007669"/>
    <property type="project" value="UniProtKB-KW"/>
</dbReference>
<dbReference type="GO" id="GO:0008236">
    <property type="term" value="F:serine-type peptidase activity"/>
    <property type="evidence" value="ECO:0007669"/>
    <property type="project" value="UniProtKB-KW"/>
</dbReference>
<evidence type="ECO:0000256" key="2">
    <source>
        <dbReference type="ARBA" id="ARBA00022670"/>
    </source>
</evidence>
<dbReference type="PANTHER" id="PTHR20842:SF0">
    <property type="entry name" value="ALPHA-ASPARTYL DIPEPTIDASE"/>
    <property type="match status" value="1"/>
</dbReference>
<comment type="similarity">
    <text evidence="1">Belongs to the peptidase S51 family.</text>
</comment>
<dbReference type="SUPFAM" id="SSF52317">
    <property type="entry name" value="Class I glutamine amidotransferase-like"/>
    <property type="match status" value="1"/>
</dbReference>
<keyword evidence="7" id="KW-1185">Reference proteome</keyword>